<feature type="compositionally biased region" description="Low complexity" evidence="1">
    <location>
        <begin position="380"/>
        <end position="404"/>
    </location>
</feature>
<dbReference type="AlphaFoldDB" id="A0A165JN11"/>
<evidence type="ECO:0000313" key="2">
    <source>
        <dbReference type="EMBL" id="KZT62059.1"/>
    </source>
</evidence>
<feature type="region of interest" description="Disordered" evidence="1">
    <location>
        <begin position="1"/>
        <end position="22"/>
    </location>
</feature>
<accession>A0A165JN11</accession>
<dbReference type="OrthoDB" id="2434934at2759"/>
<reference evidence="2 3" key="1">
    <citation type="journal article" date="2016" name="Mol. Biol. Evol.">
        <title>Comparative Genomics of Early-Diverging Mushroom-Forming Fungi Provides Insights into the Origins of Lignocellulose Decay Capabilities.</title>
        <authorList>
            <person name="Nagy L.G."/>
            <person name="Riley R."/>
            <person name="Tritt A."/>
            <person name="Adam C."/>
            <person name="Daum C."/>
            <person name="Floudas D."/>
            <person name="Sun H."/>
            <person name="Yadav J.S."/>
            <person name="Pangilinan J."/>
            <person name="Larsson K.H."/>
            <person name="Matsuura K."/>
            <person name="Barry K."/>
            <person name="Labutti K."/>
            <person name="Kuo R."/>
            <person name="Ohm R.A."/>
            <person name="Bhattacharya S.S."/>
            <person name="Shirouzu T."/>
            <person name="Yoshinaga Y."/>
            <person name="Martin F.M."/>
            <person name="Grigoriev I.V."/>
            <person name="Hibbett D.S."/>
        </authorList>
    </citation>
    <scope>NUCLEOTIDE SEQUENCE [LARGE SCALE GENOMIC DNA]</scope>
    <source>
        <strain evidence="2 3">HHB12733</strain>
    </source>
</reference>
<dbReference type="EMBL" id="KV423919">
    <property type="protein sequence ID" value="KZT62059.1"/>
    <property type="molecule type" value="Genomic_DNA"/>
</dbReference>
<feature type="region of interest" description="Disordered" evidence="1">
    <location>
        <begin position="380"/>
        <end position="418"/>
    </location>
</feature>
<evidence type="ECO:0000256" key="1">
    <source>
        <dbReference type="SAM" id="MobiDB-lite"/>
    </source>
</evidence>
<gene>
    <name evidence="2" type="ORF">CALCODRAFT_463516</name>
</gene>
<feature type="region of interest" description="Disordered" evidence="1">
    <location>
        <begin position="163"/>
        <end position="182"/>
    </location>
</feature>
<organism evidence="2 3">
    <name type="scientific">Calocera cornea HHB12733</name>
    <dbReference type="NCBI Taxonomy" id="1353952"/>
    <lineage>
        <taxon>Eukaryota</taxon>
        <taxon>Fungi</taxon>
        <taxon>Dikarya</taxon>
        <taxon>Basidiomycota</taxon>
        <taxon>Agaricomycotina</taxon>
        <taxon>Dacrymycetes</taxon>
        <taxon>Dacrymycetales</taxon>
        <taxon>Dacrymycetaceae</taxon>
        <taxon>Calocera</taxon>
    </lineage>
</organism>
<proteinExistence type="predicted"/>
<sequence length="480" mass="50388">MRAHSPIDPGSPPTDRPSLRTKRSSSINVLVRLLSVDWAIERQTITVGPSFSRVERRAYFAAVRIRTFIVGASALAGSSSRQLSKSDMKKLRASLEKPEEAKRIIAHLRTLPSHPDHDKLSAVAGKPSLPAPPLHAACLSVTDEQAEAMHFSKLVAVNPLNTAPPAASTSNKASTPHTTTRPKSAIALESALGSMNLVSLIAAPDLGLGHPASDPGIFSGAVPSAQEIGNGVEEVGRTLLALGFAGSGMVWPDHTGVYPPTDTLSCYTYWWGYELVLPHQSVMYLSKCKSVSGTMMDFLTALALFTEGVREILPFIRYISQFVDMEFDDIAGQDQGKGVVCAATWLIPVALVPRSWDFPPRPHNLPSMVPVAMPILGTGSRSSGPLPSSSMDGPDSPQPVQASPSSPPTVVPNPALSPTIPTSITSVSASIQQDTTVPPVSINPVAAQLAVTSLALGACGTTPSAPGLLAGISPVAAIVH</sequence>
<evidence type="ECO:0000313" key="3">
    <source>
        <dbReference type="Proteomes" id="UP000076842"/>
    </source>
</evidence>
<protein>
    <submittedName>
        <fullName evidence="2">Uncharacterized protein</fullName>
    </submittedName>
</protein>
<feature type="compositionally biased region" description="Polar residues" evidence="1">
    <location>
        <begin position="167"/>
        <end position="182"/>
    </location>
</feature>
<dbReference type="InParanoid" id="A0A165JN11"/>
<name>A0A165JN11_9BASI</name>
<dbReference type="Proteomes" id="UP000076842">
    <property type="component" value="Unassembled WGS sequence"/>
</dbReference>
<keyword evidence="3" id="KW-1185">Reference proteome</keyword>